<dbReference type="PANTHER" id="PTHR11080">
    <property type="entry name" value="PYRAZINAMIDASE/NICOTINAMIDASE"/>
    <property type="match status" value="1"/>
</dbReference>
<dbReference type="SUPFAM" id="SSF52499">
    <property type="entry name" value="Isochorismatase-like hydrolases"/>
    <property type="match status" value="1"/>
</dbReference>
<dbReference type="AlphaFoldDB" id="A0A4U8YZ73"/>
<sequence>MKRILLIIDPQNSFCDPTGELFVEGASRDMERLTDFIEMNGDAFSRVVVTLDSHNRMHIAHPAWWQDRSGNPPAPFTVITADAVKNGEWKAANAEDQGWSQTYMEACDTHVIWPPHCLLGTWGHGVYHPLDTILSRWANRHTDLVMLPKGASRYTEHFSIFRPKVEREGDPASVFHRSLLDDLSGFDEIYVAGEASSHCVADSVRDLVSARPDLAPRVVLLTDAMSPVAGFKHLSDTFFTDMAAAGVRTAATSEDIE</sequence>
<evidence type="ECO:0000256" key="1">
    <source>
        <dbReference type="ARBA" id="ARBA00006336"/>
    </source>
</evidence>
<reference evidence="3 4" key="1">
    <citation type="submission" date="2019-03" db="EMBL/GenBank/DDBJ databases">
        <authorList>
            <person name="Nijsse B."/>
        </authorList>
    </citation>
    <scope>NUCLEOTIDE SEQUENCE [LARGE SCALE GENOMIC DNA]</scope>
    <source>
        <strain evidence="3">Desulfoluna butyratoxydans MSL71</strain>
    </source>
</reference>
<dbReference type="Gene3D" id="3.40.50.850">
    <property type="entry name" value="Isochorismatase-like"/>
    <property type="match status" value="1"/>
</dbReference>
<dbReference type="GO" id="GO:0016787">
    <property type="term" value="F:hydrolase activity"/>
    <property type="evidence" value="ECO:0007669"/>
    <property type="project" value="UniProtKB-KW"/>
</dbReference>
<dbReference type="RefSeq" id="WP_180145797.1">
    <property type="nucleotide sequence ID" value="NZ_CAADHO010000012.1"/>
</dbReference>
<evidence type="ECO:0000256" key="2">
    <source>
        <dbReference type="ARBA" id="ARBA00022801"/>
    </source>
</evidence>
<dbReference type="EMBL" id="CAADHO010000012">
    <property type="protein sequence ID" value="VFQ46953.1"/>
    <property type="molecule type" value="Genomic_DNA"/>
</dbReference>
<dbReference type="InterPro" id="IPR052347">
    <property type="entry name" value="Isochorismatase_Nicotinamidase"/>
</dbReference>
<gene>
    <name evidence="3" type="ORF">MSL71_46350</name>
</gene>
<dbReference type="Proteomes" id="UP000507962">
    <property type="component" value="Unassembled WGS sequence"/>
</dbReference>
<keyword evidence="2" id="KW-0378">Hydrolase</keyword>
<evidence type="ECO:0000313" key="3">
    <source>
        <dbReference type="EMBL" id="VFQ46953.1"/>
    </source>
</evidence>
<accession>A0A4U8YZ73</accession>
<protein>
    <submittedName>
        <fullName evidence="3">Isochorismatase-like</fullName>
    </submittedName>
</protein>
<evidence type="ECO:0000313" key="4">
    <source>
        <dbReference type="Proteomes" id="UP000507962"/>
    </source>
</evidence>
<organism evidence="3 4">
    <name type="scientific">Desulfoluna butyratoxydans</name>
    <dbReference type="NCBI Taxonomy" id="231438"/>
    <lineage>
        <taxon>Bacteria</taxon>
        <taxon>Pseudomonadati</taxon>
        <taxon>Thermodesulfobacteriota</taxon>
        <taxon>Desulfobacteria</taxon>
        <taxon>Desulfobacterales</taxon>
        <taxon>Desulfolunaceae</taxon>
        <taxon>Desulfoluna</taxon>
    </lineage>
</organism>
<comment type="similarity">
    <text evidence="1">Belongs to the isochorismatase family.</text>
</comment>
<name>A0A4U8YZ73_9BACT</name>
<keyword evidence="4" id="KW-1185">Reference proteome</keyword>
<proteinExistence type="inferred from homology"/>
<dbReference type="PANTHER" id="PTHR11080:SF2">
    <property type="entry name" value="LD05707P"/>
    <property type="match status" value="1"/>
</dbReference>
<dbReference type="InterPro" id="IPR036380">
    <property type="entry name" value="Isochorismatase-like_sf"/>
</dbReference>